<organism evidence="1 2">
    <name type="scientific">Brachionus calyciflorus</name>
    <dbReference type="NCBI Taxonomy" id="104777"/>
    <lineage>
        <taxon>Eukaryota</taxon>
        <taxon>Metazoa</taxon>
        <taxon>Spiralia</taxon>
        <taxon>Gnathifera</taxon>
        <taxon>Rotifera</taxon>
        <taxon>Eurotatoria</taxon>
        <taxon>Monogononta</taxon>
        <taxon>Pseudotrocha</taxon>
        <taxon>Ploima</taxon>
        <taxon>Brachionidae</taxon>
        <taxon>Brachionus</taxon>
    </lineage>
</organism>
<accession>A0A814ATP5</accession>
<name>A0A814ATP5_9BILA</name>
<evidence type="ECO:0000313" key="2">
    <source>
        <dbReference type="Proteomes" id="UP000663879"/>
    </source>
</evidence>
<dbReference type="Proteomes" id="UP000663879">
    <property type="component" value="Unassembled WGS sequence"/>
</dbReference>
<proteinExistence type="predicted"/>
<gene>
    <name evidence="1" type="ORF">OXX778_LOCUS12266</name>
</gene>
<keyword evidence="2" id="KW-1185">Reference proteome</keyword>
<reference evidence="1" key="1">
    <citation type="submission" date="2021-02" db="EMBL/GenBank/DDBJ databases">
        <authorList>
            <person name="Nowell W R."/>
        </authorList>
    </citation>
    <scope>NUCLEOTIDE SEQUENCE</scope>
    <source>
        <strain evidence="1">Ploen Becks lab</strain>
    </source>
</reference>
<evidence type="ECO:0000313" key="1">
    <source>
        <dbReference type="EMBL" id="CAF0918357.1"/>
    </source>
</evidence>
<dbReference type="OrthoDB" id="6091153at2759"/>
<sequence>MLHSFTTIRTTKTKHLQIQQRVTYPGCAPELKHQTPKSFLSRKQQQNENVYLYVTQLRLLAKKAFPEVNQDVAETYIADQFIDGIRIPEIHIKLKVARTSLNNFNEIVELASRYEKVLDLNTNKEQSHETLVTNVSTVHIKQTIQTSERHLQKLTLCHQKTNFDSQAFVKSTIQTLNFYLTQESKELLIRRICSNLSDFTKNSLRLTSQLVDRGYDNKVFNMVFKLEREELIDYKLKPPKK</sequence>
<dbReference type="EMBL" id="CAJNOC010002198">
    <property type="protein sequence ID" value="CAF0918357.1"/>
    <property type="molecule type" value="Genomic_DNA"/>
</dbReference>
<comment type="caution">
    <text evidence="1">The sequence shown here is derived from an EMBL/GenBank/DDBJ whole genome shotgun (WGS) entry which is preliminary data.</text>
</comment>
<dbReference type="AlphaFoldDB" id="A0A814ATP5"/>
<feature type="non-terminal residue" evidence="1">
    <location>
        <position position="1"/>
    </location>
</feature>
<protein>
    <submittedName>
        <fullName evidence="1">Uncharacterized protein</fullName>
    </submittedName>
</protein>